<comment type="caution">
    <text evidence="12">The sequence shown here is derived from an EMBL/GenBank/DDBJ whole genome shotgun (WGS) entry which is preliminary data.</text>
</comment>
<dbReference type="FunFam" id="3.40.50.2000:FF:000005">
    <property type="entry name" value="Alpha-1,4 glucan phosphorylase"/>
    <property type="match status" value="1"/>
</dbReference>
<keyword evidence="8 11" id="KW-0119">Carbohydrate metabolism</keyword>
<evidence type="ECO:0000256" key="10">
    <source>
        <dbReference type="PIRSR" id="PIRSR000460-1"/>
    </source>
</evidence>
<comment type="function">
    <text evidence="11">Allosteric enzyme that catalyzes the rate-limiting step in glycogen catabolism, the phosphorolytic cleavage of glycogen to produce glucose-1-phosphate, and plays a central role in maintaining cellular and organismal glucose homeostasis.</text>
</comment>
<evidence type="ECO:0000256" key="4">
    <source>
        <dbReference type="ARBA" id="ARBA00022600"/>
    </source>
</evidence>
<protein>
    <recommendedName>
        <fullName evidence="11">Alpha-1,4 glucan phosphorylase</fullName>
        <ecNumber evidence="11">2.4.1.1</ecNumber>
    </recommendedName>
</protein>
<dbReference type="NCBIfam" id="TIGR02093">
    <property type="entry name" value="P_ylase"/>
    <property type="match status" value="1"/>
</dbReference>
<comment type="cofactor">
    <cofactor evidence="2 11">
        <name>pyridoxal 5'-phosphate</name>
        <dbReference type="ChEBI" id="CHEBI:597326"/>
    </cofactor>
</comment>
<dbReference type="PANTHER" id="PTHR11468:SF3">
    <property type="entry name" value="GLYCOGEN PHOSPHORYLASE, LIVER FORM"/>
    <property type="match status" value="1"/>
</dbReference>
<evidence type="ECO:0000256" key="1">
    <source>
        <dbReference type="ARBA" id="ARBA00001275"/>
    </source>
</evidence>
<dbReference type="GO" id="GO:0030170">
    <property type="term" value="F:pyridoxal phosphate binding"/>
    <property type="evidence" value="ECO:0007669"/>
    <property type="project" value="InterPro"/>
</dbReference>
<accession>A0A533QFQ9</accession>
<dbReference type="InterPro" id="IPR011833">
    <property type="entry name" value="Glycg_phsphrylas"/>
</dbReference>
<dbReference type="PROSITE" id="PS00102">
    <property type="entry name" value="PHOSPHORYLASE"/>
    <property type="match status" value="1"/>
</dbReference>
<dbReference type="Gene3D" id="3.40.50.2000">
    <property type="entry name" value="Glycogen Phosphorylase B"/>
    <property type="match status" value="2"/>
</dbReference>
<evidence type="ECO:0000256" key="9">
    <source>
        <dbReference type="ARBA" id="ARBA00025174"/>
    </source>
</evidence>
<keyword evidence="6 11" id="KW-0808">Transferase</keyword>
<name>A0A533QFQ9_9BACT</name>
<organism evidence="12 13">
    <name type="scientific">Candidatus Jettenia ecosi</name>
    <dbReference type="NCBI Taxonomy" id="2494326"/>
    <lineage>
        <taxon>Bacteria</taxon>
        <taxon>Pseudomonadati</taxon>
        <taxon>Planctomycetota</taxon>
        <taxon>Candidatus Brocadiia</taxon>
        <taxon>Candidatus Brocadiales</taxon>
        <taxon>Candidatus Brocadiaceae</taxon>
        <taxon>Candidatus Jettenia</taxon>
    </lineage>
</organism>
<evidence type="ECO:0000256" key="7">
    <source>
        <dbReference type="ARBA" id="ARBA00022898"/>
    </source>
</evidence>
<dbReference type="PANTHER" id="PTHR11468">
    <property type="entry name" value="GLYCOGEN PHOSPHORYLASE"/>
    <property type="match status" value="1"/>
</dbReference>
<dbReference type="Pfam" id="PF00343">
    <property type="entry name" value="Phosphorylase"/>
    <property type="match status" value="1"/>
</dbReference>
<evidence type="ECO:0000256" key="11">
    <source>
        <dbReference type="RuleBase" id="RU000587"/>
    </source>
</evidence>
<dbReference type="Proteomes" id="UP000319783">
    <property type="component" value="Unassembled WGS sequence"/>
</dbReference>
<comment type="similarity">
    <text evidence="3 11">Belongs to the glycogen phosphorylase family.</text>
</comment>
<comment type="function">
    <text evidence="9">Phosphorylase is an important allosteric enzyme in carbohydrate metabolism. Enzymes from different sources differ in their regulatory mechanisms and in their natural substrates. However, all known phosphorylases share catalytic and structural properties.</text>
</comment>
<evidence type="ECO:0000256" key="8">
    <source>
        <dbReference type="ARBA" id="ARBA00023277"/>
    </source>
</evidence>
<keyword evidence="5 11" id="KW-0328">Glycosyltransferase</keyword>
<gene>
    <name evidence="12" type="ORF">JETT_0056</name>
</gene>
<sequence>MSAKNMRASTVASAGQVTKQELLKQYGCGQIQFTGTADGFYERHLIFDNVTDLKVAGARERFEAFARSVRDVLSQRWIHTEDTYNRVNPKRIYYLSMEFLIGRSLANNVTNLLLDDLAKQAVEENHIDLIGLLEQEPDAGLGNGGLGRLAACFLDSMATMQLPAMGYGLRYEYGIFKQSIKDGWQYEQPDNWLRRSDPWEVVRLQDMVEVKLNCSFEIHGGSLRAIAGQPSSLLGIPFDRPVAGYGGKTINTLRLWAAAAPDYFDFQRFSSGDFVGALAETLTAESLTRVLYPDDTTSMGQGLRFIQEYFLVACSLADLVRRFQRSNADWNTLPEKAALQLNDTHPSMAVPELMRILLDEAHLGWDQAWNITQKTLAYTNHTLLPEALEKWPLVWFEKMIPRLLEIILEINRRLLDDVRTHYAGDERRVTRMSIVEEGPVRKIRMANLAIVGSHSTNGVAAIHSGLLRTMTVKDFAEMFPERFNNKTNGVTPRRWLLLANPVLANTITRAIGNGWTTDLNQLTRLRPLADDKGFCDAFRKAKRTAKVQFANWLKLNCGQTVDPDSIFDCQVKRIHEYKRQLLNALRIVVLYNRLRTNPGLDMEPRTFFFAGKAAPAYHLAKVIIKFINNLAGTIDGDPAMRGRLKVLFLPEYCVSLAERLIPASDVSNQISTAGYEASGTSNMKFMMNGALTIGTRDGATIEMASEAGEENFFLFGLTAQQVAGNRSWYDPHWHYNNDAETHAALDLIFSDHFSRYEPGVFAPLRDTLLNRGDHYMHLADIKSYLEADQRVCDLYADQHGWARKAILNVAGSGKFSSDRTIAEYAADIWKAKPCPVP</sequence>
<evidence type="ECO:0000256" key="5">
    <source>
        <dbReference type="ARBA" id="ARBA00022676"/>
    </source>
</evidence>
<evidence type="ECO:0000313" key="13">
    <source>
        <dbReference type="Proteomes" id="UP000319783"/>
    </source>
</evidence>
<dbReference type="EC" id="2.4.1.1" evidence="11"/>
<dbReference type="GO" id="GO:0005980">
    <property type="term" value="P:glycogen catabolic process"/>
    <property type="evidence" value="ECO:0007669"/>
    <property type="project" value="TreeGrafter"/>
</dbReference>
<dbReference type="GO" id="GO:0008184">
    <property type="term" value="F:glycogen phosphorylase activity"/>
    <property type="evidence" value="ECO:0007669"/>
    <property type="project" value="InterPro"/>
</dbReference>
<keyword evidence="4" id="KW-0321">Glycogen metabolism</keyword>
<dbReference type="PIRSF" id="PIRSF000460">
    <property type="entry name" value="Pprylas_GlgP"/>
    <property type="match status" value="1"/>
</dbReference>
<comment type="catalytic activity">
    <reaction evidence="1 11">
        <text>[(1-&gt;4)-alpha-D-glucosyl](n) + phosphate = [(1-&gt;4)-alpha-D-glucosyl](n-1) + alpha-D-glucose 1-phosphate</text>
        <dbReference type="Rhea" id="RHEA:41732"/>
        <dbReference type="Rhea" id="RHEA-COMP:9584"/>
        <dbReference type="Rhea" id="RHEA-COMP:9586"/>
        <dbReference type="ChEBI" id="CHEBI:15444"/>
        <dbReference type="ChEBI" id="CHEBI:43474"/>
        <dbReference type="ChEBI" id="CHEBI:58601"/>
        <dbReference type="EC" id="2.4.1.1"/>
    </reaction>
</comment>
<reference evidence="12 13" key="1">
    <citation type="submission" date="2019-04" db="EMBL/GenBank/DDBJ databases">
        <title>Genome of a novel bacterium Candidatus Jettenia ecosi reconstructed from metagenome of an anammox bioreactor.</title>
        <authorList>
            <person name="Mardanov A.V."/>
            <person name="Beletsky A.V."/>
            <person name="Ravin N.V."/>
            <person name="Botchkova E.A."/>
            <person name="Litti Y.V."/>
            <person name="Nozhevnikova A.N."/>
        </authorList>
    </citation>
    <scope>NUCLEOTIDE SEQUENCE [LARGE SCALE GENOMIC DNA]</scope>
    <source>
        <strain evidence="12">J2</strain>
    </source>
</reference>
<evidence type="ECO:0000256" key="6">
    <source>
        <dbReference type="ARBA" id="ARBA00022679"/>
    </source>
</evidence>
<dbReference type="InterPro" id="IPR035090">
    <property type="entry name" value="Pyridoxal_P_attach_site"/>
</dbReference>
<dbReference type="EMBL" id="SULG01000001">
    <property type="protein sequence ID" value="TLD43625.1"/>
    <property type="molecule type" value="Genomic_DNA"/>
</dbReference>
<dbReference type="GO" id="GO:0005737">
    <property type="term" value="C:cytoplasm"/>
    <property type="evidence" value="ECO:0007669"/>
    <property type="project" value="TreeGrafter"/>
</dbReference>
<dbReference type="FunFam" id="3.40.50.2000:FF:000149">
    <property type="entry name" value="Glycogen phosphorylase, muscle form"/>
    <property type="match status" value="1"/>
</dbReference>
<evidence type="ECO:0000256" key="2">
    <source>
        <dbReference type="ARBA" id="ARBA00001933"/>
    </source>
</evidence>
<evidence type="ECO:0000313" key="12">
    <source>
        <dbReference type="EMBL" id="TLD43625.1"/>
    </source>
</evidence>
<dbReference type="CDD" id="cd04300">
    <property type="entry name" value="GT35_Glycogen_Phosphorylase"/>
    <property type="match status" value="1"/>
</dbReference>
<feature type="modified residue" description="N6-(pyridoxal phosphate)lysine" evidence="10">
    <location>
        <position position="684"/>
    </location>
</feature>
<proteinExistence type="inferred from homology"/>
<dbReference type="AlphaFoldDB" id="A0A533QFQ9"/>
<dbReference type="SUPFAM" id="SSF53756">
    <property type="entry name" value="UDP-Glycosyltransferase/glycogen phosphorylase"/>
    <property type="match status" value="1"/>
</dbReference>
<evidence type="ECO:0000256" key="3">
    <source>
        <dbReference type="ARBA" id="ARBA00006047"/>
    </source>
</evidence>
<keyword evidence="7 10" id="KW-0663">Pyridoxal phosphate</keyword>
<dbReference type="InterPro" id="IPR000811">
    <property type="entry name" value="Glyco_trans_35"/>
</dbReference>